<evidence type="ECO:0000256" key="3">
    <source>
        <dbReference type="ARBA" id="ARBA00022692"/>
    </source>
</evidence>
<organism evidence="8 9">
    <name type="scientific">Cytobacillus mangrovibacter</name>
    <dbReference type="NCBI Taxonomy" id="3299024"/>
    <lineage>
        <taxon>Bacteria</taxon>
        <taxon>Bacillati</taxon>
        <taxon>Bacillota</taxon>
        <taxon>Bacilli</taxon>
        <taxon>Bacillales</taxon>
        <taxon>Bacillaceae</taxon>
        <taxon>Cytobacillus</taxon>
    </lineage>
</organism>
<keyword evidence="2" id="KW-1003">Cell membrane</keyword>
<dbReference type="CDD" id="cd01949">
    <property type="entry name" value="GGDEF"/>
    <property type="match status" value="1"/>
</dbReference>
<name>A0ABW6JTI4_9BACI</name>
<evidence type="ECO:0000256" key="4">
    <source>
        <dbReference type="ARBA" id="ARBA00022989"/>
    </source>
</evidence>
<dbReference type="Gene3D" id="3.30.450.20">
    <property type="entry name" value="PAS domain"/>
    <property type="match status" value="1"/>
</dbReference>
<evidence type="ECO:0000313" key="9">
    <source>
        <dbReference type="Proteomes" id="UP001601058"/>
    </source>
</evidence>
<dbReference type="InterPro" id="IPR029787">
    <property type="entry name" value="Nucleotide_cyclase"/>
</dbReference>
<dbReference type="RefSeq" id="WP_389213609.1">
    <property type="nucleotide sequence ID" value="NZ_JBIACJ010000001.1"/>
</dbReference>
<dbReference type="EMBL" id="JBIACJ010000001">
    <property type="protein sequence ID" value="MFE8694732.1"/>
    <property type="molecule type" value="Genomic_DNA"/>
</dbReference>
<protein>
    <submittedName>
        <fullName evidence="8">Sensor domain-containing diguanylate cyclase</fullName>
        <ecNumber evidence="8">2.7.7.65</ecNumber>
    </submittedName>
</protein>
<evidence type="ECO:0000259" key="7">
    <source>
        <dbReference type="PROSITE" id="PS50887"/>
    </source>
</evidence>
<dbReference type="PANTHER" id="PTHR45138">
    <property type="entry name" value="REGULATORY COMPONENTS OF SENSORY TRANSDUCTION SYSTEM"/>
    <property type="match status" value="1"/>
</dbReference>
<evidence type="ECO:0000256" key="5">
    <source>
        <dbReference type="ARBA" id="ARBA00023136"/>
    </source>
</evidence>
<keyword evidence="8" id="KW-0548">Nucleotidyltransferase</keyword>
<evidence type="ECO:0000256" key="6">
    <source>
        <dbReference type="SAM" id="Phobius"/>
    </source>
</evidence>
<dbReference type="SUPFAM" id="SSF55073">
    <property type="entry name" value="Nucleotide cyclase"/>
    <property type="match status" value="1"/>
</dbReference>
<dbReference type="Proteomes" id="UP001601058">
    <property type="component" value="Unassembled WGS sequence"/>
</dbReference>
<dbReference type="NCBIfam" id="TIGR00254">
    <property type="entry name" value="GGDEF"/>
    <property type="match status" value="1"/>
</dbReference>
<comment type="subcellular location">
    <subcellularLocation>
        <location evidence="1">Cell membrane</location>
        <topology evidence="1">Multi-pass membrane protein</topology>
    </subcellularLocation>
</comment>
<comment type="caution">
    <text evidence="8">The sequence shown here is derived from an EMBL/GenBank/DDBJ whole genome shotgun (WGS) entry which is preliminary data.</text>
</comment>
<gene>
    <name evidence="8" type="ORF">ACFYKT_00005</name>
</gene>
<evidence type="ECO:0000256" key="2">
    <source>
        <dbReference type="ARBA" id="ARBA00022475"/>
    </source>
</evidence>
<dbReference type="CDD" id="cd18773">
    <property type="entry name" value="PDC1_HK_sensor"/>
    <property type="match status" value="1"/>
</dbReference>
<dbReference type="SUPFAM" id="SSF103190">
    <property type="entry name" value="Sensory domain-like"/>
    <property type="match status" value="2"/>
</dbReference>
<dbReference type="EC" id="2.7.7.65" evidence="8"/>
<dbReference type="Gene3D" id="3.30.70.270">
    <property type="match status" value="1"/>
</dbReference>
<keyword evidence="8" id="KW-0808">Transferase</keyword>
<feature type="transmembrane region" description="Helical" evidence="6">
    <location>
        <begin position="284"/>
        <end position="304"/>
    </location>
</feature>
<reference evidence="8 9" key="1">
    <citation type="submission" date="2024-08" db="EMBL/GenBank/DDBJ databases">
        <title>Two novel Cytobacillus novel species.</title>
        <authorList>
            <person name="Liu G."/>
        </authorList>
    </citation>
    <scope>NUCLEOTIDE SEQUENCE [LARGE SCALE GENOMIC DNA]</scope>
    <source>
        <strain evidence="8 9">FJAT-53684</strain>
    </source>
</reference>
<dbReference type="SMART" id="SM00267">
    <property type="entry name" value="GGDEF"/>
    <property type="match status" value="1"/>
</dbReference>
<dbReference type="Pfam" id="PF00990">
    <property type="entry name" value="GGDEF"/>
    <property type="match status" value="1"/>
</dbReference>
<keyword evidence="5 6" id="KW-0472">Membrane</keyword>
<proteinExistence type="predicted"/>
<evidence type="ECO:0000256" key="1">
    <source>
        <dbReference type="ARBA" id="ARBA00004651"/>
    </source>
</evidence>
<accession>A0ABW6JTI4</accession>
<sequence>MKPMKLSIKLLILGLLTFAMIGTFVGSLLSSHIVSKKTLERNYLIENEFYAKKLADTTNMHFRDMFSNLSVEARDKDYLTLDTKIVYHDLYDLLHATTYFNSTWFVDPNGIVIASAPDINVEGTKVNSIGAREALAKRRHTVSDPYIGINGKLVILISVPVFDNNGTYIGFLAGTIHLHEDNSLKAILGQHPKHENYSYVYVVDSKGNIIFHPDNGRINDNVKENKVVQEVMKRNSGSQELINTKGQTMLAGYATAESANGWGIISQTSKKAVMKPTWELARQISLFMIPFMVFVFGLTIFLLIKIVNPIRDLATYAQQITKNKPVPTDKIPEWYFEIKELKRTLLIAIDFYQKKLHFAESESNRDHLTGLYNRRALEKLTIHTDSYSIILFDIDRFKNINDQYGHLKGDEVIQYIAKLITEATIETDLCFRWGGEEFLIILPDVDLTKALLIAERLRKTFETTTSPTGKPVTVSMGVGHLPDTADNFSELLDLTDQALYKAKQEGRNKVIAANNT</sequence>
<dbReference type="InterPro" id="IPR033479">
    <property type="entry name" value="dCache_1"/>
</dbReference>
<keyword evidence="4 6" id="KW-1133">Transmembrane helix</keyword>
<keyword evidence="3 6" id="KW-0812">Transmembrane</keyword>
<dbReference type="InterPro" id="IPR043128">
    <property type="entry name" value="Rev_trsase/Diguanyl_cyclase"/>
</dbReference>
<dbReference type="PANTHER" id="PTHR45138:SF9">
    <property type="entry name" value="DIGUANYLATE CYCLASE DGCM-RELATED"/>
    <property type="match status" value="1"/>
</dbReference>
<evidence type="ECO:0000313" key="8">
    <source>
        <dbReference type="EMBL" id="MFE8694732.1"/>
    </source>
</evidence>
<dbReference type="InterPro" id="IPR050469">
    <property type="entry name" value="Diguanylate_Cyclase"/>
</dbReference>
<dbReference type="CDD" id="cd12912">
    <property type="entry name" value="PDC2_MCP_like"/>
    <property type="match status" value="1"/>
</dbReference>
<dbReference type="PROSITE" id="PS50887">
    <property type="entry name" value="GGDEF"/>
    <property type="match status" value="1"/>
</dbReference>
<dbReference type="GO" id="GO:0052621">
    <property type="term" value="F:diguanylate cyclase activity"/>
    <property type="evidence" value="ECO:0007669"/>
    <property type="project" value="UniProtKB-EC"/>
</dbReference>
<keyword evidence="9" id="KW-1185">Reference proteome</keyword>
<dbReference type="InterPro" id="IPR000160">
    <property type="entry name" value="GGDEF_dom"/>
</dbReference>
<dbReference type="Pfam" id="PF02743">
    <property type="entry name" value="dCache_1"/>
    <property type="match status" value="1"/>
</dbReference>
<dbReference type="InterPro" id="IPR029151">
    <property type="entry name" value="Sensor-like_sf"/>
</dbReference>
<feature type="domain" description="GGDEF" evidence="7">
    <location>
        <begin position="385"/>
        <end position="515"/>
    </location>
</feature>